<comment type="caution">
    <text evidence="1">The sequence shown here is derived from an EMBL/GenBank/DDBJ whole genome shotgun (WGS) entry which is preliminary data.</text>
</comment>
<protein>
    <submittedName>
        <fullName evidence="1">Uncharacterized protein</fullName>
    </submittedName>
</protein>
<dbReference type="Proteomes" id="UP001604336">
    <property type="component" value="Unassembled WGS sequence"/>
</dbReference>
<sequence length="119" mass="13649">MVVSQVNESFAARGRGMDVYLKVVRELILYFDKFELVQVLMANNDNADALSKLVSNRALFSDKEKAMKLKKRAAHFLLSDNVFTKEDTPCLSSDAWTTTRWTIYLERSMKEYAAITQEA</sequence>
<name>A0ABD1UKI9_9LAMI</name>
<dbReference type="AlphaFoldDB" id="A0ABD1UKI9"/>
<proteinExistence type="predicted"/>
<evidence type="ECO:0000313" key="1">
    <source>
        <dbReference type="EMBL" id="KAL2525471.1"/>
    </source>
</evidence>
<evidence type="ECO:0000313" key="2">
    <source>
        <dbReference type="Proteomes" id="UP001604336"/>
    </source>
</evidence>
<keyword evidence="2" id="KW-1185">Reference proteome</keyword>
<organism evidence="1 2">
    <name type="scientific">Abeliophyllum distichum</name>
    <dbReference type="NCBI Taxonomy" id="126358"/>
    <lineage>
        <taxon>Eukaryota</taxon>
        <taxon>Viridiplantae</taxon>
        <taxon>Streptophyta</taxon>
        <taxon>Embryophyta</taxon>
        <taxon>Tracheophyta</taxon>
        <taxon>Spermatophyta</taxon>
        <taxon>Magnoliopsida</taxon>
        <taxon>eudicotyledons</taxon>
        <taxon>Gunneridae</taxon>
        <taxon>Pentapetalae</taxon>
        <taxon>asterids</taxon>
        <taxon>lamiids</taxon>
        <taxon>Lamiales</taxon>
        <taxon>Oleaceae</taxon>
        <taxon>Forsythieae</taxon>
        <taxon>Abeliophyllum</taxon>
    </lineage>
</organism>
<accession>A0ABD1UKI9</accession>
<reference evidence="2" key="1">
    <citation type="submission" date="2024-07" db="EMBL/GenBank/DDBJ databases">
        <title>Two chromosome-level genome assemblies of Korean endemic species Abeliophyllum distichum and Forsythia ovata (Oleaceae).</title>
        <authorList>
            <person name="Jang H."/>
        </authorList>
    </citation>
    <scope>NUCLEOTIDE SEQUENCE [LARGE SCALE GENOMIC DNA]</scope>
</reference>
<dbReference type="EMBL" id="JBFOLK010000003">
    <property type="protein sequence ID" value="KAL2525471.1"/>
    <property type="molecule type" value="Genomic_DNA"/>
</dbReference>
<gene>
    <name evidence="1" type="ORF">Adt_10525</name>
</gene>